<reference evidence="2" key="1">
    <citation type="journal article" date="2019" name="Int. J. Syst. Evol. Microbiol.">
        <title>The Global Catalogue of Microorganisms (GCM) 10K type strain sequencing project: providing services to taxonomists for standard genome sequencing and annotation.</title>
        <authorList>
            <consortium name="The Broad Institute Genomics Platform"/>
            <consortium name="The Broad Institute Genome Sequencing Center for Infectious Disease"/>
            <person name="Wu L."/>
            <person name="Ma J."/>
        </authorList>
    </citation>
    <scope>NUCLEOTIDE SEQUENCE [LARGE SCALE GENOMIC DNA]</scope>
    <source>
        <strain evidence="2">KCTC 42587</strain>
    </source>
</reference>
<evidence type="ECO:0000313" key="1">
    <source>
        <dbReference type="EMBL" id="MFD2552470.1"/>
    </source>
</evidence>
<comment type="caution">
    <text evidence="1">The sequence shown here is derived from an EMBL/GenBank/DDBJ whole genome shotgun (WGS) entry which is preliminary data.</text>
</comment>
<dbReference type="InterPro" id="IPR021398">
    <property type="entry name" value="DUF3037"/>
</dbReference>
<organism evidence="1 2">
    <name type="scientific">Bizionia sediminis</name>
    <dbReference type="NCBI Taxonomy" id="1737064"/>
    <lineage>
        <taxon>Bacteria</taxon>
        <taxon>Pseudomonadati</taxon>
        <taxon>Bacteroidota</taxon>
        <taxon>Flavobacteriia</taxon>
        <taxon>Flavobacteriales</taxon>
        <taxon>Flavobacteriaceae</taxon>
        <taxon>Bizionia</taxon>
    </lineage>
</organism>
<dbReference type="EMBL" id="JBHULS010000006">
    <property type="protein sequence ID" value="MFD2552470.1"/>
    <property type="molecule type" value="Genomic_DNA"/>
</dbReference>
<accession>A0ABW5KWS4</accession>
<gene>
    <name evidence="1" type="ORF">ACFSQP_11640</name>
</gene>
<dbReference type="RefSeq" id="WP_376894689.1">
    <property type="nucleotide sequence ID" value="NZ_JBHULS010000006.1"/>
</dbReference>
<evidence type="ECO:0000313" key="2">
    <source>
        <dbReference type="Proteomes" id="UP001597472"/>
    </source>
</evidence>
<proteinExistence type="predicted"/>
<name>A0ABW5KWS4_9FLAO</name>
<keyword evidence="2" id="KW-1185">Reference proteome</keyword>
<protein>
    <submittedName>
        <fullName evidence="1">DUF3037 domain-containing protein</fullName>
    </submittedName>
</protein>
<dbReference type="Pfam" id="PF11236">
    <property type="entry name" value="DUF3037"/>
    <property type="match status" value="1"/>
</dbReference>
<dbReference type="Proteomes" id="UP001597472">
    <property type="component" value="Unassembled WGS sequence"/>
</dbReference>
<sequence length="127" mass="14632">MPDNLTYEYAIIRVVPRVERQEFFNVGVLLYAKRNRFLGIKYHICPQKLNAFSKDLNVSELENYLNAWALICEGNLQGNTIEQLDISDRFRWLAASKSTVIQCSPTHVGICTNPKETLEGLFTMFVE</sequence>